<evidence type="ECO:0000256" key="2">
    <source>
        <dbReference type="ARBA" id="ARBA00022737"/>
    </source>
</evidence>
<dbReference type="InterPro" id="IPR028994">
    <property type="entry name" value="Integrin_alpha_N"/>
</dbReference>
<dbReference type="InterPro" id="IPR013517">
    <property type="entry name" value="FG-GAP"/>
</dbReference>
<proteinExistence type="predicted"/>
<dbReference type="PANTHER" id="PTHR23221">
    <property type="entry name" value="GLYCOSYLPHOSPHATIDYLINOSITOL PHOSPHOLIPASE D"/>
    <property type="match status" value="1"/>
</dbReference>
<feature type="region of interest" description="Disordered" evidence="5">
    <location>
        <begin position="311"/>
        <end position="330"/>
    </location>
</feature>
<dbReference type="RefSeq" id="WP_165236290.1">
    <property type="nucleotide sequence ID" value="NZ_JAAKZV010000039.1"/>
</dbReference>
<sequence length="468" mass="47139">MRKKTAAIAAACIAGALAAGLATTSQAAPTTELREDFNGDGYADLATSAPHANFGGKTKAGYVVIVYGSAKGLNPATKTVISKNTAGVPGDAADSDQFGTRLTARDLDADGITDLAAVDSGDGVTVLWGRKGGLTGEQAATLSGPAGTSGDVNGDKLTAGDFNGDGKTDLFATHSDNVEERAILYGPFTRSGQPASEQQVDMFTTDNDIDQVTAGDVTGDGIDDLMTFYAYQNHSEGGRLWRGTDKGLSATAAATALPSAATATTGDFDKDGKRDLAIRTVPGSINEDLPYDPGTIKILYGSADGPGATRTKTITQNTAGVPGTSEKGDQFGARLSAGDVNGDGYDDLAVGVPFEGIGTKARAGAVVQLRGGSGGLTGTGATATHQDTAGVPGVAETNDWFGGAVKLVDGNGNGKAELAASAPQENATGAVWSLPATAFNPVDLGTPAKDARFGQSFANEAGTGLYIP</sequence>
<name>A0A6G4TXL5_9ACTN</name>
<dbReference type="GO" id="GO:0016787">
    <property type="term" value="F:hydrolase activity"/>
    <property type="evidence" value="ECO:0007669"/>
    <property type="project" value="UniProtKB-KW"/>
</dbReference>
<dbReference type="EMBL" id="JAAKZV010000039">
    <property type="protein sequence ID" value="NGN64624.1"/>
    <property type="molecule type" value="Genomic_DNA"/>
</dbReference>
<evidence type="ECO:0000256" key="6">
    <source>
        <dbReference type="SAM" id="SignalP"/>
    </source>
</evidence>
<evidence type="ECO:0000256" key="1">
    <source>
        <dbReference type="ARBA" id="ARBA00022729"/>
    </source>
</evidence>
<reference evidence="7 8" key="1">
    <citation type="submission" date="2020-02" db="EMBL/GenBank/DDBJ databases">
        <title>Whole-genome analyses of novel actinobacteria.</title>
        <authorList>
            <person name="Sahin N."/>
        </authorList>
    </citation>
    <scope>NUCLEOTIDE SEQUENCE [LARGE SCALE GENOMIC DNA]</scope>
    <source>
        <strain evidence="7 8">A7024</strain>
    </source>
</reference>
<protein>
    <recommendedName>
        <fullName evidence="9">Integrin-like protein</fullName>
    </recommendedName>
</protein>
<feature type="chain" id="PRO_5026076769" description="Integrin-like protein" evidence="6">
    <location>
        <begin position="28"/>
        <end position="468"/>
    </location>
</feature>
<keyword evidence="1 6" id="KW-0732">Signal</keyword>
<organism evidence="7 8">
    <name type="scientific">Streptomyces coryli</name>
    <dbReference type="NCBI Taxonomy" id="1128680"/>
    <lineage>
        <taxon>Bacteria</taxon>
        <taxon>Bacillati</taxon>
        <taxon>Actinomycetota</taxon>
        <taxon>Actinomycetes</taxon>
        <taxon>Kitasatosporales</taxon>
        <taxon>Streptomycetaceae</taxon>
        <taxon>Streptomyces</taxon>
    </lineage>
</organism>
<dbReference type="Pfam" id="PF01839">
    <property type="entry name" value="FG-GAP"/>
    <property type="match status" value="2"/>
</dbReference>
<evidence type="ECO:0000256" key="4">
    <source>
        <dbReference type="ARBA" id="ARBA00023180"/>
    </source>
</evidence>
<dbReference type="Pfam" id="PF13517">
    <property type="entry name" value="FG-GAP_3"/>
    <property type="match status" value="1"/>
</dbReference>
<comment type="caution">
    <text evidence="7">The sequence shown here is derived from an EMBL/GenBank/DDBJ whole genome shotgun (WGS) entry which is preliminary data.</text>
</comment>
<evidence type="ECO:0008006" key="9">
    <source>
        <dbReference type="Google" id="ProtNLM"/>
    </source>
</evidence>
<accession>A0A6G4TXL5</accession>
<evidence type="ECO:0000256" key="3">
    <source>
        <dbReference type="ARBA" id="ARBA00022801"/>
    </source>
</evidence>
<evidence type="ECO:0000313" key="7">
    <source>
        <dbReference type="EMBL" id="NGN64624.1"/>
    </source>
</evidence>
<feature type="signal peptide" evidence="6">
    <location>
        <begin position="1"/>
        <end position="27"/>
    </location>
</feature>
<dbReference type="AlphaFoldDB" id="A0A6G4TXL5"/>
<dbReference type="SMART" id="SM00191">
    <property type="entry name" value="Int_alpha"/>
    <property type="match status" value="4"/>
</dbReference>
<dbReference type="SUPFAM" id="SSF69318">
    <property type="entry name" value="Integrin alpha N-terminal domain"/>
    <property type="match status" value="1"/>
</dbReference>
<keyword evidence="8" id="KW-1185">Reference proteome</keyword>
<dbReference type="Gene3D" id="2.130.10.130">
    <property type="entry name" value="Integrin alpha, N-terminal"/>
    <property type="match status" value="3"/>
</dbReference>
<dbReference type="PANTHER" id="PTHR23221:SF7">
    <property type="entry name" value="PHOSPHATIDYLINOSITOL-GLYCAN-SPECIFIC PHOSPHOLIPASE D"/>
    <property type="match status" value="1"/>
</dbReference>
<dbReference type="Proteomes" id="UP000481583">
    <property type="component" value="Unassembled WGS sequence"/>
</dbReference>
<keyword evidence="4" id="KW-0325">Glycoprotein</keyword>
<dbReference type="InterPro" id="IPR013519">
    <property type="entry name" value="Int_alpha_beta-p"/>
</dbReference>
<dbReference type="PROSITE" id="PS51470">
    <property type="entry name" value="FG_GAP"/>
    <property type="match status" value="1"/>
</dbReference>
<gene>
    <name evidence="7" type="ORF">G5C51_12015</name>
</gene>
<keyword evidence="2" id="KW-0677">Repeat</keyword>
<evidence type="ECO:0000256" key="5">
    <source>
        <dbReference type="SAM" id="MobiDB-lite"/>
    </source>
</evidence>
<keyword evidence="3" id="KW-0378">Hydrolase</keyword>
<evidence type="ECO:0000313" key="8">
    <source>
        <dbReference type="Proteomes" id="UP000481583"/>
    </source>
</evidence>